<protein>
    <submittedName>
        <fullName evidence="2">Putative glucan synthasis protein</fullName>
    </submittedName>
</protein>
<sequence length="202" mass="22877">MTSYLRTFYETVTTTWPTTPADGQPDYGVELPPRIPTPATEDTIAAVVSRYPLAPPELLCLLREADGTWHKGDFRGFLVFFREVDGYVESACLNSCQDILDYNETESLEDYYGMDTIRAEGESLLDPRIDPTIPMNQRMWIGTDRVFYDVYLDFNPAEGGKVGQVVWSVHDADEWRVIAPSFADYLSTLEAQAATNARNYHP</sequence>
<proteinExistence type="predicted"/>
<dbReference type="Pfam" id="PF09346">
    <property type="entry name" value="SMI1_KNR4"/>
    <property type="match status" value="1"/>
</dbReference>
<dbReference type="PATRIC" id="fig|571915.4.peg.2270"/>
<keyword evidence="3" id="KW-1185">Reference proteome</keyword>
<gene>
    <name evidence="2" type="ORF">CMUST_10670</name>
</gene>
<reference evidence="3" key="2">
    <citation type="submission" date="2015-05" db="EMBL/GenBank/DDBJ databases">
        <title>Complete genome sequence of Corynebacterium mustelae DSM 45274, isolated from various tissues of a male ferret with lethal sepsis.</title>
        <authorList>
            <person name="Ruckert C."/>
            <person name="Albersmeier A."/>
            <person name="Winkler A."/>
            <person name="Tauch A."/>
        </authorList>
    </citation>
    <scope>NUCLEOTIDE SEQUENCE [LARGE SCALE GENOMIC DNA]</scope>
    <source>
        <strain evidence="3">DSM 45274</strain>
    </source>
</reference>
<evidence type="ECO:0000259" key="1">
    <source>
        <dbReference type="Pfam" id="PF09346"/>
    </source>
</evidence>
<evidence type="ECO:0000313" key="3">
    <source>
        <dbReference type="Proteomes" id="UP000035199"/>
    </source>
</evidence>
<dbReference type="SUPFAM" id="SSF160631">
    <property type="entry name" value="SMI1/KNR4-like"/>
    <property type="match status" value="1"/>
</dbReference>
<dbReference type="OrthoDB" id="4759758at2"/>
<dbReference type="STRING" id="571915.CMUST_10670"/>
<dbReference type="EMBL" id="CP011542">
    <property type="protein sequence ID" value="AKK06450.1"/>
    <property type="molecule type" value="Genomic_DNA"/>
</dbReference>
<dbReference type="KEGG" id="cmv:CMUST_10670"/>
<accession>A0A0G3H111</accession>
<name>A0A0G3H111_9CORY</name>
<dbReference type="RefSeq" id="WP_052844672.1">
    <property type="nucleotide sequence ID" value="NZ_CP011542.1"/>
</dbReference>
<dbReference type="InterPro" id="IPR037883">
    <property type="entry name" value="Knr4/Smi1-like_sf"/>
</dbReference>
<reference evidence="2 3" key="1">
    <citation type="journal article" date="2015" name="Genome Announc.">
        <title>Complete Genome Sequence of the Type Strain Corynebacterium mustelae DSM 45274, Isolated from Various Tissues of a Male Ferret with Lethal Sepsis.</title>
        <authorList>
            <person name="Ruckert C."/>
            <person name="Eimer J."/>
            <person name="Winkler A."/>
            <person name="Tauch A."/>
        </authorList>
    </citation>
    <scope>NUCLEOTIDE SEQUENCE [LARGE SCALE GENOMIC DNA]</scope>
    <source>
        <strain evidence="2 3">DSM 45274</strain>
    </source>
</reference>
<organism evidence="2 3">
    <name type="scientific">Corynebacterium mustelae</name>
    <dbReference type="NCBI Taxonomy" id="571915"/>
    <lineage>
        <taxon>Bacteria</taxon>
        <taxon>Bacillati</taxon>
        <taxon>Actinomycetota</taxon>
        <taxon>Actinomycetes</taxon>
        <taxon>Mycobacteriales</taxon>
        <taxon>Corynebacteriaceae</taxon>
        <taxon>Corynebacterium</taxon>
    </lineage>
</organism>
<dbReference type="Proteomes" id="UP000035199">
    <property type="component" value="Chromosome"/>
</dbReference>
<dbReference type="InterPro" id="IPR018958">
    <property type="entry name" value="Knr4/Smi1-like_dom"/>
</dbReference>
<dbReference type="AlphaFoldDB" id="A0A0G3H111"/>
<evidence type="ECO:0000313" key="2">
    <source>
        <dbReference type="EMBL" id="AKK06450.1"/>
    </source>
</evidence>
<feature type="domain" description="Knr4/Smi1-like" evidence="1">
    <location>
        <begin position="38"/>
        <end position="187"/>
    </location>
</feature>